<proteinExistence type="predicted"/>
<dbReference type="RefSeq" id="WP_367953855.1">
    <property type="nucleotide sequence ID" value="NZ_JBDPGJ010000002.1"/>
</dbReference>
<evidence type="ECO:0000313" key="2">
    <source>
        <dbReference type="Proteomes" id="UP001556692"/>
    </source>
</evidence>
<evidence type="ECO:0000313" key="1">
    <source>
        <dbReference type="EMBL" id="MEX0405983.1"/>
    </source>
</evidence>
<accession>A0ABV3SI44</accession>
<dbReference type="Proteomes" id="UP001556692">
    <property type="component" value="Unassembled WGS sequence"/>
</dbReference>
<dbReference type="Gene3D" id="2.70.98.10">
    <property type="match status" value="1"/>
</dbReference>
<dbReference type="CDD" id="cd09024">
    <property type="entry name" value="Aldose_epim_lacX"/>
    <property type="match status" value="1"/>
</dbReference>
<dbReference type="PANTHER" id="PTHR11122">
    <property type="entry name" value="APOSPORY-ASSOCIATED PROTEIN C-RELATED"/>
    <property type="match status" value="1"/>
</dbReference>
<reference evidence="1 2" key="1">
    <citation type="submission" date="2024-05" db="EMBL/GenBank/DDBJ databases">
        <authorList>
            <person name="Jiang F."/>
        </authorList>
    </citation>
    <scope>NUCLEOTIDE SEQUENCE [LARGE SCALE GENOMIC DNA]</scope>
    <source>
        <strain evidence="1 2">LZ166</strain>
    </source>
</reference>
<dbReference type="PANTHER" id="PTHR11122:SF13">
    <property type="entry name" value="GLUCOSE-6-PHOSPHATE 1-EPIMERASE"/>
    <property type="match status" value="1"/>
</dbReference>
<name>A0ABV3SI44_9HYPH</name>
<dbReference type="InterPro" id="IPR037481">
    <property type="entry name" value="LacX"/>
</dbReference>
<dbReference type="InterPro" id="IPR014718">
    <property type="entry name" value="GH-type_carb-bd"/>
</dbReference>
<sequence>MADDVIELKSRNDRARIALRGAEIREWSVVARELMWQPDARFWGAVSPILFPLVGWSNDGHVRVDGEPYPMGVHGFASSLDFRLVEHDESSALLRLTESAQTLACYPFRFELSVRYRLHESALEAAFSVRNTDTRPLPFAIGIHPGFRWPFSATSRAGHGIEFDEVEELFVPEISPRGLFRSTTRPVPLDGRDLPLTDELLANEALCFLDVRSGGLRFRSPDGSAIQIETEGFPHLALWTRPGAPFLSVESWTGHGDPEGFSGDITEKPSIRLLPAGREDTCRVRYCFESGTPD</sequence>
<dbReference type="InterPro" id="IPR011013">
    <property type="entry name" value="Gal_mutarotase_sf_dom"/>
</dbReference>
<protein>
    <submittedName>
        <fullName evidence="1">Aldose 1-epimerase family protein</fullName>
    </submittedName>
</protein>
<gene>
    <name evidence="1" type="ORF">ABGN05_09945</name>
</gene>
<dbReference type="InterPro" id="IPR008183">
    <property type="entry name" value="Aldose_1/G6P_1-epimerase"/>
</dbReference>
<dbReference type="Pfam" id="PF01263">
    <property type="entry name" value="Aldose_epim"/>
    <property type="match status" value="1"/>
</dbReference>
<dbReference type="SUPFAM" id="SSF74650">
    <property type="entry name" value="Galactose mutarotase-like"/>
    <property type="match status" value="1"/>
</dbReference>
<organism evidence="1 2">
    <name type="scientific">Aquibium pacificus</name>
    <dbReference type="NCBI Taxonomy" id="3153579"/>
    <lineage>
        <taxon>Bacteria</taxon>
        <taxon>Pseudomonadati</taxon>
        <taxon>Pseudomonadota</taxon>
        <taxon>Alphaproteobacteria</taxon>
        <taxon>Hyphomicrobiales</taxon>
        <taxon>Phyllobacteriaceae</taxon>
        <taxon>Aquibium</taxon>
    </lineage>
</organism>
<comment type="caution">
    <text evidence="1">The sequence shown here is derived from an EMBL/GenBank/DDBJ whole genome shotgun (WGS) entry which is preliminary data.</text>
</comment>
<keyword evidence="2" id="KW-1185">Reference proteome</keyword>
<dbReference type="EMBL" id="JBDPGJ010000002">
    <property type="protein sequence ID" value="MEX0405983.1"/>
    <property type="molecule type" value="Genomic_DNA"/>
</dbReference>